<feature type="transmembrane region" description="Helical" evidence="8">
    <location>
        <begin position="343"/>
        <end position="365"/>
    </location>
</feature>
<keyword evidence="7 8" id="KW-0472">Membrane</keyword>
<dbReference type="GO" id="GO:0005886">
    <property type="term" value="C:plasma membrane"/>
    <property type="evidence" value="ECO:0007669"/>
    <property type="project" value="UniProtKB-SubCell"/>
</dbReference>
<proteinExistence type="predicted"/>
<evidence type="ECO:0000256" key="4">
    <source>
        <dbReference type="ARBA" id="ARBA00022519"/>
    </source>
</evidence>
<evidence type="ECO:0000256" key="2">
    <source>
        <dbReference type="ARBA" id="ARBA00022448"/>
    </source>
</evidence>
<organism evidence="10 11">
    <name type="scientific">Ferrimonas aestuarii</name>
    <dbReference type="NCBI Taxonomy" id="2569539"/>
    <lineage>
        <taxon>Bacteria</taxon>
        <taxon>Pseudomonadati</taxon>
        <taxon>Pseudomonadota</taxon>
        <taxon>Gammaproteobacteria</taxon>
        <taxon>Alteromonadales</taxon>
        <taxon>Ferrimonadaceae</taxon>
        <taxon>Ferrimonas</taxon>
    </lineage>
</organism>
<feature type="transmembrane region" description="Helical" evidence="8">
    <location>
        <begin position="251"/>
        <end position="271"/>
    </location>
</feature>
<sequence>MGKTHSFRVVCVVENAVSEQFWQPVRQTLASNYFFFFAILGLTVPYMGVYLDLRGFNSEEIGALMAIIMGTRIIAPFLWASFADATGRRAMVVKVGAGMAMLGFSGLFFAHDFWSVALVLAFYSFFWNAILAQLEVLTLGSLGAKAHQYSKVRSFGSMGYLLVVIIGGWVFERWDAGLLPWIGFSLFVSLFITTLPLNAPIIRPNKDSSGSLKLTVTGALFILFAMGIQASHGPFYGFYVLYLQQLGIGESIAGILVAFGVLVEIAIFAIAPRLLGRYQLTSLMMACALFTALRWWLTAEMDSAAGQALATSLHAISFGLSHSCAMQYIHKEYPSHFQGRAQALYASLTFGIGGASGVYVSGHLWKLDHNYIWYLGVALALISVLAVLGIQWRNRLQRN</sequence>
<comment type="caution">
    <text evidence="10">The sequence shown here is derived from an EMBL/GenBank/DDBJ whole genome shotgun (WGS) entry which is preliminary data.</text>
</comment>
<feature type="transmembrane region" description="Helical" evidence="8">
    <location>
        <begin position="303"/>
        <end position="322"/>
    </location>
</feature>
<evidence type="ECO:0000256" key="5">
    <source>
        <dbReference type="ARBA" id="ARBA00022692"/>
    </source>
</evidence>
<dbReference type="AlphaFoldDB" id="A0A4U1BLT3"/>
<dbReference type="GO" id="GO:0015528">
    <property type="term" value="F:lactose:proton symporter activity"/>
    <property type="evidence" value="ECO:0007669"/>
    <property type="project" value="TreeGrafter"/>
</dbReference>
<reference evidence="10 11" key="1">
    <citation type="submission" date="2019-04" db="EMBL/GenBank/DDBJ databases">
        <authorList>
            <person name="Hwang J.C."/>
        </authorList>
    </citation>
    <scope>NUCLEOTIDE SEQUENCE [LARGE SCALE GENOMIC DNA]</scope>
    <source>
        <strain evidence="10 11">IMCC35002</strain>
    </source>
</reference>
<feature type="transmembrane region" description="Helical" evidence="8">
    <location>
        <begin position="211"/>
        <end position="231"/>
    </location>
</feature>
<keyword evidence="4" id="KW-0997">Cell inner membrane</keyword>
<feature type="transmembrane region" description="Helical" evidence="8">
    <location>
        <begin position="91"/>
        <end position="110"/>
    </location>
</feature>
<feature type="transmembrane region" description="Helical" evidence="8">
    <location>
        <begin position="371"/>
        <end position="390"/>
    </location>
</feature>
<feature type="transmembrane region" description="Helical" evidence="8">
    <location>
        <begin position="278"/>
        <end position="297"/>
    </location>
</feature>
<evidence type="ECO:0000256" key="7">
    <source>
        <dbReference type="ARBA" id="ARBA00023136"/>
    </source>
</evidence>
<evidence type="ECO:0000256" key="6">
    <source>
        <dbReference type="ARBA" id="ARBA00022989"/>
    </source>
</evidence>
<evidence type="ECO:0000256" key="8">
    <source>
        <dbReference type="SAM" id="Phobius"/>
    </source>
</evidence>
<evidence type="ECO:0000256" key="3">
    <source>
        <dbReference type="ARBA" id="ARBA00022475"/>
    </source>
</evidence>
<keyword evidence="11" id="KW-1185">Reference proteome</keyword>
<protein>
    <submittedName>
        <fullName evidence="10">MFS transporter</fullName>
    </submittedName>
</protein>
<name>A0A4U1BLT3_9GAMM</name>
<feature type="transmembrane region" description="Helical" evidence="8">
    <location>
        <begin position="177"/>
        <end position="199"/>
    </location>
</feature>
<feature type="domain" description="Major facilitator superfamily associated" evidence="9">
    <location>
        <begin position="29"/>
        <end position="370"/>
    </location>
</feature>
<dbReference type="Gene3D" id="1.20.1250.20">
    <property type="entry name" value="MFS general substrate transporter like domains"/>
    <property type="match status" value="2"/>
</dbReference>
<feature type="transmembrane region" description="Helical" evidence="8">
    <location>
        <begin position="30"/>
        <end position="49"/>
    </location>
</feature>
<dbReference type="PIRSF" id="PIRSF004925">
    <property type="entry name" value="HcaT"/>
    <property type="match status" value="1"/>
</dbReference>
<dbReference type="InterPro" id="IPR036259">
    <property type="entry name" value="MFS_trans_sf"/>
</dbReference>
<feature type="transmembrane region" description="Helical" evidence="8">
    <location>
        <begin position="61"/>
        <end position="79"/>
    </location>
</feature>
<dbReference type="EMBL" id="SWCJ01000010">
    <property type="protein sequence ID" value="TKB53906.1"/>
    <property type="molecule type" value="Genomic_DNA"/>
</dbReference>
<evidence type="ECO:0000313" key="10">
    <source>
        <dbReference type="EMBL" id="TKB53906.1"/>
    </source>
</evidence>
<accession>A0A4U1BLT3</accession>
<gene>
    <name evidence="10" type="ORF">FCL42_13175</name>
</gene>
<dbReference type="Proteomes" id="UP000305675">
    <property type="component" value="Unassembled WGS sequence"/>
</dbReference>
<dbReference type="Pfam" id="PF12832">
    <property type="entry name" value="MFS_1_like"/>
    <property type="match status" value="1"/>
</dbReference>
<evidence type="ECO:0000259" key="9">
    <source>
        <dbReference type="Pfam" id="PF12832"/>
    </source>
</evidence>
<dbReference type="InterPro" id="IPR024989">
    <property type="entry name" value="MFS_assoc_dom"/>
</dbReference>
<keyword evidence="2" id="KW-0813">Transport</keyword>
<dbReference type="PANTHER" id="PTHR23522:SF10">
    <property type="entry name" value="3-PHENYLPROPIONIC ACID TRANSPORTER-RELATED"/>
    <property type="match status" value="1"/>
</dbReference>
<keyword evidence="6 8" id="KW-1133">Transmembrane helix</keyword>
<dbReference type="OrthoDB" id="9150135at2"/>
<keyword evidence="3" id="KW-1003">Cell membrane</keyword>
<dbReference type="SUPFAM" id="SSF103473">
    <property type="entry name" value="MFS general substrate transporter"/>
    <property type="match status" value="1"/>
</dbReference>
<dbReference type="GO" id="GO:0030395">
    <property type="term" value="F:lactose binding"/>
    <property type="evidence" value="ECO:0007669"/>
    <property type="project" value="TreeGrafter"/>
</dbReference>
<comment type="subcellular location">
    <subcellularLocation>
        <location evidence="1">Cell inner membrane</location>
        <topology evidence="1">Multi-pass membrane protein</topology>
    </subcellularLocation>
</comment>
<feature type="transmembrane region" description="Helical" evidence="8">
    <location>
        <begin position="152"/>
        <end position="171"/>
    </location>
</feature>
<keyword evidence="5 8" id="KW-0812">Transmembrane</keyword>
<evidence type="ECO:0000313" key="11">
    <source>
        <dbReference type="Proteomes" id="UP000305675"/>
    </source>
</evidence>
<dbReference type="NCBIfam" id="NF037955">
    <property type="entry name" value="mfs"/>
    <property type="match status" value="1"/>
</dbReference>
<feature type="transmembrane region" description="Helical" evidence="8">
    <location>
        <begin position="116"/>
        <end position="140"/>
    </location>
</feature>
<dbReference type="InterPro" id="IPR026032">
    <property type="entry name" value="HcaT-like"/>
</dbReference>
<dbReference type="PANTHER" id="PTHR23522">
    <property type="entry name" value="BLL5896 PROTEIN"/>
    <property type="match status" value="1"/>
</dbReference>
<evidence type="ECO:0000256" key="1">
    <source>
        <dbReference type="ARBA" id="ARBA00004429"/>
    </source>
</evidence>